<evidence type="ECO:0000313" key="2">
    <source>
        <dbReference type="EMBL" id="PVU86251.1"/>
    </source>
</evidence>
<feature type="compositionally biased region" description="Basic and acidic residues" evidence="1">
    <location>
        <begin position="204"/>
        <end position="219"/>
    </location>
</feature>
<feature type="region of interest" description="Disordered" evidence="1">
    <location>
        <begin position="368"/>
        <end position="388"/>
    </location>
</feature>
<dbReference type="Proteomes" id="UP000245609">
    <property type="component" value="Unassembled WGS sequence"/>
</dbReference>
<feature type="compositionally biased region" description="Polar residues" evidence="1">
    <location>
        <begin position="183"/>
        <end position="203"/>
    </location>
</feature>
<feature type="compositionally biased region" description="Basic and acidic residues" evidence="1">
    <location>
        <begin position="98"/>
        <end position="107"/>
    </location>
</feature>
<keyword evidence="3" id="KW-1185">Reference proteome</keyword>
<feature type="compositionally biased region" description="Basic and acidic residues" evidence="1">
    <location>
        <begin position="430"/>
        <end position="457"/>
    </location>
</feature>
<evidence type="ECO:0000256" key="1">
    <source>
        <dbReference type="SAM" id="MobiDB-lite"/>
    </source>
</evidence>
<feature type="compositionally biased region" description="Basic and acidic residues" evidence="1">
    <location>
        <begin position="127"/>
        <end position="138"/>
    </location>
</feature>
<organism evidence="2 3">
    <name type="scientific">Smittium megazygosporum</name>
    <dbReference type="NCBI Taxonomy" id="133381"/>
    <lineage>
        <taxon>Eukaryota</taxon>
        <taxon>Fungi</taxon>
        <taxon>Fungi incertae sedis</taxon>
        <taxon>Zoopagomycota</taxon>
        <taxon>Kickxellomycotina</taxon>
        <taxon>Harpellomycetes</taxon>
        <taxon>Harpellales</taxon>
        <taxon>Legeriomycetaceae</taxon>
        <taxon>Smittium</taxon>
    </lineage>
</organism>
<gene>
    <name evidence="2" type="ORF">BB560_006782</name>
</gene>
<feature type="compositionally biased region" description="Basic and acidic residues" evidence="1">
    <location>
        <begin position="243"/>
        <end position="252"/>
    </location>
</feature>
<proteinExistence type="predicted"/>
<dbReference type="AlphaFoldDB" id="A0A2T9Y1N9"/>
<feature type="region of interest" description="Disordered" evidence="1">
    <location>
        <begin position="415"/>
        <end position="590"/>
    </location>
</feature>
<dbReference type="OrthoDB" id="5567702at2759"/>
<feature type="compositionally biased region" description="Basic and acidic residues" evidence="1">
    <location>
        <begin position="69"/>
        <end position="83"/>
    </location>
</feature>
<protein>
    <submittedName>
        <fullName evidence="2">Uncharacterized protein</fullName>
    </submittedName>
</protein>
<evidence type="ECO:0000313" key="3">
    <source>
        <dbReference type="Proteomes" id="UP000245609"/>
    </source>
</evidence>
<sequence>MEKASFNKYAKPKSAVSPAQKTHTLPDQQVPATSNSNQENTIDFSSEERKQSIIEQAKIALWNVTDITENSHSEPDISTKDAEMIPSEENISNLNEEQPSKEHHHDNISSVPTEHTIATKDTAQTETPEKLASEENNRPDTQTGKPEEHIESETVQNTIPMLTVEDEHSNVRTIVPLDGIPGNPQSEVSSYSTPKENLQISDTSSKDPHDLPSESKTDDQAAQTEGPTVSKGNTRHAGIPAIKDTHSEHADNDQPDLQEEPSKAVDDLSDTANKEVHQRSGDLDSEQQKNIDPKDPELNKHLDSILDKVEKTKFKDQSVDPTQKTQISEQDHKVTRAMESMGKHRLANQEFVPRSVNAQESLADIQEQLHKNDTEKMSVDQRMSVDKKREREMFLSSIAGKLNKLDHTERYMQKKNPAFRLSANVFQRTHSHDRDESSGKNLVEDIEKEHSGSDSLKKKNNNNAAATTHIPKDGEIKDHDSKQGDEIAGKEETKESEKDVSEHSGHSEKKISKTNDEDENKSRNTFPFAKKPGNVDSDSLETAGVSRSPLELKKGNSPSMIFPKNNKHNSKNLSDGTGTRKGPNNKARSKSITKIEYNEESHKIANVSLISVSSMSPSSMRISRMYEQQRSVHPLVRTANTIGYSLGKLNKGTFKFTEQRAVFTKKKKPPTD</sequence>
<accession>A0A2T9Y1N9</accession>
<dbReference type="EMBL" id="MBFS01003514">
    <property type="protein sequence ID" value="PVU86251.1"/>
    <property type="molecule type" value="Genomic_DNA"/>
</dbReference>
<feature type="compositionally biased region" description="Polar residues" evidence="1">
    <location>
        <begin position="17"/>
        <end position="44"/>
    </location>
</feature>
<feature type="region of interest" description="Disordered" evidence="1">
    <location>
        <begin position="64"/>
        <end position="305"/>
    </location>
</feature>
<feature type="compositionally biased region" description="Polar residues" evidence="1">
    <location>
        <begin position="220"/>
        <end position="232"/>
    </location>
</feature>
<feature type="compositionally biased region" description="Basic and acidic residues" evidence="1">
    <location>
        <begin position="260"/>
        <end position="305"/>
    </location>
</feature>
<feature type="region of interest" description="Disordered" evidence="1">
    <location>
        <begin position="1"/>
        <end position="49"/>
    </location>
</feature>
<reference evidence="2 3" key="1">
    <citation type="journal article" date="2018" name="MBio">
        <title>Comparative Genomics Reveals the Core Gene Toolbox for the Fungus-Insect Symbiosis.</title>
        <authorList>
            <person name="Wang Y."/>
            <person name="Stata M."/>
            <person name="Wang W."/>
            <person name="Stajich J.E."/>
            <person name="White M.M."/>
            <person name="Moncalvo J.M."/>
        </authorList>
    </citation>
    <scope>NUCLEOTIDE SEQUENCE [LARGE SCALE GENOMIC DNA]</scope>
    <source>
        <strain evidence="2 3">SC-DP-2</strain>
    </source>
</reference>
<feature type="compositionally biased region" description="Basic and acidic residues" evidence="1">
    <location>
        <begin position="470"/>
        <end position="515"/>
    </location>
</feature>
<comment type="caution">
    <text evidence="2">The sequence shown here is derived from an EMBL/GenBank/DDBJ whole genome shotgun (WGS) entry which is preliminary data.</text>
</comment>
<name>A0A2T9Y1N9_9FUNG</name>